<reference evidence="14" key="1">
    <citation type="journal article" date="2015" name="Genome Announc.">
        <title>Draft genome sequence of the cellulolytic fungus Chaetomium globosum.</title>
        <authorList>
            <person name="Cuomo C.A."/>
            <person name="Untereiner W.A."/>
            <person name="Ma L.-J."/>
            <person name="Grabherr M."/>
            <person name="Birren B.W."/>
        </authorList>
    </citation>
    <scope>NUCLEOTIDE SEQUENCE [LARGE SCALE GENOMIC DNA]</scope>
    <source>
        <strain evidence="14">ATCC 6205 / CBS 148.51 / DSM 1962 / NBRC 6347 / NRRL 1970</strain>
    </source>
</reference>
<gene>
    <name evidence="13" type="ORF">CHGG_03449</name>
</gene>
<keyword evidence="14" id="KW-1185">Reference proteome</keyword>
<proteinExistence type="inferred from homology"/>
<dbReference type="CDD" id="cd06421">
    <property type="entry name" value="CESA_CelA_like"/>
    <property type="match status" value="1"/>
</dbReference>
<dbReference type="VEuPathDB" id="FungiDB:CHGG_03449"/>
<dbReference type="InterPro" id="IPR050321">
    <property type="entry name" value="Glycosyltr_2/OpgH_subfam"/>
</dbReference>
<comment type="subcellular location">
    <subcellularLocation>
        <location evidence="1">Membrane</location>
        <topology evidence="1">Multi-pass membrane protein</topology>
    </subcellularLocation>
</comment>
<evidence type="ECO:0000256" key="5">
    <source>
        <dbReference type="ARBA" id="ARBA00022692"/>
    </source>
</evidence>
<dbReference type="EMBL" id="CH408030">
    <property type="protein sequence ID" value="EAQ91514.1"/>
    <property type="molecule type" value="Genomic_DNA"/>
</dbReference>
<dbReference type="InParanoid" id="Q2H8K5"/>
<feature type="transmembrane region" description="Helical" evidence="10">
    <location>
        <begin position="862"/>
        <end position="884"/>
    </location>
</feature>
<dbReference type="AlphaFoldDB" id="Q2H8K5"/>
<evidence type="ECO:0000256" key="7">
    <source>
        <dbReference type="ARBA" id="ARBA00023136"/>
    </source>
</evidence>
<dbReference type="GO" id="GO:0016020">
    <property type="term" value="C:membrane"/>
    <property type="evidence" value="ECO:0007669"/>
    <property type="project" value="UniProtKB-SubCell"/>
</dbReference>
<evidence type="ECO:0000256" key="9">
    <source>
        <dbReference type="SAM" id="MobiDB-lite"/>
    </source>
</evidence>
<dbReference type="InterPro" id="IPR013319">
    <property type="entry name" value="GH11/12"/>
</dbReference>
<feature type="domain" description="Glycosyltransferase 2-like" evidence="12">
    <location>
        <begin position="494"/>
        <end position="661"/>
    </location>
</feature>
<dbReference type="RefSeq" id="XP_001229965.1">
    <property type="nucleotide sequence ID" value="XM_001229964.1"/>
</dbReference>
<dbReference type="PANTHER" id="PTHR43867:SF2">
    <property type="entry name" value="CELLULOSE SYNTHASE CATALYTIC SUBUNIT A [UDP-FORMING]"/>
    <property type="match status" value="1"/>
</dbReference>
<evidence type="ECO:0000256" key="2">
    <source>
        <dbReference type="ARBA" id="ARBA00005519"/>
    </source>
</evidence>
<dbReference type="Pfam" id="PF00535">
    <property type="entry name" value="Glycos_transf_2"/>
    <property type="match status" value="1"/>
</dbReference>
<dbReference type="SUPFAM" id="SSF49899">
    <property type="entry name" value="Concanavalin A-like lectins/glucanases"/>
    <property type="match status" value="1"/>
</dbReference>
<keyword evidence="8" id="KW-0119">Carbohydrate metabolism</keyword>
<name>Q2H8K5_CHAGB</name>
<evidence type="ECO:0000256" key="4">
    <source>
        <dbReference type="ARBA" id="ARBA00022679"/>
    </source>
</evidence>
<sequence length="901" mass="99552">MRSPIIVLSVIALWAQAAKSAYDGRLCNNGSYDTPGTSLTCKTPARCLVARPLEGLTRRQTSRTLGTRIAKGSPASRWSSDPGSVHSYPHVKFSDPVLPVPLSNISALTLSAQWAMGPGSTSRSVPGIDAPGLARLDASANAAFDIFADRIPQNSLRETEAETEIMVWLGRVGYAQPLGYEGTESYRAKLTVGHVDFTLYLGKNQRGTSVFTWAAQSNETSFAADISPLLQYLWRNGLVSPGSNMGLIGWGTEGYHAEGNVTFSSARRTIGYLLRMATLHPSRPGTPGSQQSNPSSGGTRDPFRDPSQASSPATDSRTSLILTNSQTPVTRLGEINEKAGHASGSDMDAAVAASNPEKGGSTAAAATASPKKSRNPFKRSYGAFRRTYCPIEEPGLVFPTGPTDKEKLEYISTNRIPLYIFGVFSFLTLSAGMWLFAVSSPIFSWYGVFVGFLNIYLIISYFVGIIGRDWDYAAHQALVAQHPITDTTAPTVDVYLPCCSEPLEILQNTYNHILRLDWPASKLQVHVLDDGDQPAVRALAARYGFHYLVRDDRPRLRKAGNLRWAFSRTAGEFFAIFDADFCPRPDFLRELVVEHLADDKTAIVQSPQYFRVTDDQTWVEQGAGATQELFYRVVQVNRNRWGASICVGSNAVYRRAALEEVGGTAEIGFSEDVHTGFGAVDRGWKVKYVPLCLATGICPNTPRSFFSQQMRWARGSTTLLTTKHFWVSKLTVMQKICYLCGELGVHTRGKRSADVPGLLYYSAVSLGIFISPIPGTLLLFFRPEWFKYYNLAFAIPSIIYGSLLFRFWAKAKYGFNVQHIMVVQSYAYLTAIKDRLFGIELLWAASGDKKAHKSNKYRNMRILCWLWTIVSVGGVIAAVTYRLLTGFPWYHTIPLWGTWGF</sequence>
<evidence type="ECO:0000256" key="11">
    <source>
        <dbReference type="SAM" id="SignalP"/>
    </source>
</evidence>
<dbReference type="GO" id="GO:0016757">
    <property type="term" value="F:glycosyltransferase activity"/>
    <property type="evidence" value="ECO:0007669"/>
    <property type="project" value="UniProtKB-KW"/>
</dbReference>
<feature type="region of interest" description="Disordered" evidence="9">
    <location>
        <begin position="279"/>
        <end position="378"/>
    </location>
</feature>
<evidence type="ECO:0000256" key="8">
    <source>
        <dbReference type="RuleBase" id="RU361163"/>
    </source>
</evidence>
<accession>Q2H8K5</accession>
<evidence type="ECO:0000256" key="10">
    <source>
        <dbReference type="SAM" id="Phobius"/>
    </source>
</evidence>
<keyword evidence="5 10" id="KW-0812">Transmembrane</keyword>
<dbReference type="OMA" id="FFRPEWF"/>
<evidence type="ECO:0000256" key="6">
    <source>
        <dbReference type="ARBA" id="ARBA00022989"/>
    </source>
</evidence>
<keyword evidence="8" id="KW-0378">Hydrolase</keyword>
<keyword evidence="11" id="KW-0732">Signal</keyword>
<dbReference type="HOGENOM" id="CLU_016349_0_0_1"/>
<protein>
    <recommendedName>
        <fullName evidence="12">Glycosyltransferase 2-like domain-containing protein</fullName>
    </recommendedName>
</protein>
<evidence type="ECO:0000313" key="14">
    <source>
        <dbReference type="Proteomes" id="UP000001056"/>
    </source>
</evidence>
<keyword evidence="8" id="KW-0624">Polysaccharide degradation</keyword>
<evidence type="ECO:0000259" key="12">
    <source>
        <dbReference type="Pfam" id="PF00535"/>
    </source>
</evidence>
<feature type="compositionally biased region" description="Polar residues" evidence="9">
    <location>
        <begin position="307"/>
        <end position="329"/>
    </location>
</feature>
<dbReference type="PANTHER" id="PTHR43867">
    <property type="entry name" value="CELLULOSE SYNTHASE CATALYTIC SUBUNIT A [UDP-FORMING]"/>
    <property type="match status" value="1"/>
</dbReference>
<organism evidence="13 14">
    <name type="scientific">Chaetomium globosum (strain ATCC 6205 / CBS 148.51 / DSM 1962 / NBRC 6347 / NRRL 1970)</name>
    <name type="common">Soil fungus</name>
    <dbReference type="NCBI Taxonomy" id="306901"/>
    <lineage>
        <taxon>Eukaryota</taxon>
        <taxon>Fungi</taxon>
        <taxon>Dikarya</taxon>
        <taxon>Ascomycota</taxon>
        <taxon>Pezizomycotina</taxon>
        <taxon>Sordariomycetes</taxon>
        <taxon>Sordariomycetidae</taxon>
        <taxon>Sordariales</taxon>
        <taxon>Chaetomiaceae</taxon>
        <taxon>Chaetomium</taxon>
    </lineage>
</organism>
<feature type="transmembrane region" description="Helical" evidence="10">
    <location>
        <begin position="443"/>
        <end position="463"/>
    </location>
</feature>
<feature type="compositionally biased region" description="Low complexity" evidence="9">
    <location>
        <begin position="285"/>
        <end position="299"/>
    </location>
</feature>
<dbReference type="Pfam" id="PF01670">
    <property type="entry name" value="Glyco_hydro_12"/>
    <property type="match status" value="1"/>
</dbReference>
<keyword evidence="8" id="KW-0326">Glycosidase</keyword>
<dbReference type="InterPro" id="IPR029044">
    <property type="entry name" value="Nucleotide-diphossugar_trans"/>
</dbReference>
<feature type="transmembrane region" description="Helical" evidence="10">
    <location>
        <begin position="758"/>
        <end position="781"/>
    </location>
</feature>
<dbReference type="OrthoDB" id="72851at2759"/>
<keyword evidence="6 10" id="KW-1133">Transmembrane helix</keyword>
<dbReference type="GO" id="GO:0000272">
    <property type="term" value="P:polysaccharide catabolic process"/>
    <property type="evidence" value="ECO:0007669"/>
    <property type="project" value="UniProtKB-KW"/>
</dbReference>
<evidence type="ECO:0000256" key="3">
    <source>
        <dbReference type="ARBA" id="ARBA00022676"/>
    </source>
</evidence>
<dbReference type="Gene3D" id="3.90.550.10">
    <property type="entry name" value="Spore Coat Polysaccharide Biosynthesis Protein SpsA, Chain A"/>
    <property type="match status" value="1"/>
</dbReference>
<dbReference type="Proteomes" id="UP000001056">
    <property type="component" value="Unassembled WGS sequence"/>
</dbReference>
<comment type="similarity">
    <text evidence="2 8">Belongs to the glycosyl hydrolase 12 (cellulase H) family.</text>
</comment>
<dbReference type="InterPro" id="IPR001173">
    <property type="entry name" value="Glyco_trans_2-like"/>
</dbReference>
<dbReference type="Gene3D" id="2.60.120.180">
    <property type="match status" value="1"/>
</dbReference>
<dbReference type="InterPro" id="IPR002594">
    <property type="entry name" value="GH12"/>
</dbReference>
<evidence type="ECO:0000256" key="1">
    <source>
        <dbReference type="ARBA" id="ARBA00004141"/>
    </source>
</evidence>
<dbReference type="SUPFAM" id="SSF53448">
    <property type="entry name" value="Nucleotide-diphospho-sugar transferases"/>
    <property type="match status" value="1"/>
</dbReference>
<feature type="signal peptide" evidence="11">
    <location>
        <begin position="1"/>
        <end position="20"/>
    </location>
</feature>
<feature type="transmembrane region" description="Helical" evidence="10">
    <location>
        <begin position="788"/>
        <end position="809"/>
    </location>
</feature>
<keyword evidence="4" id="KW-0808">Transferase</keyword>
<feature type="compositionally biased region" description="Low complexity" evidence="9">
    <location>
        <begin position="359"/>
        <end position="369"/>
    </location>
</feature>
<dbReference type="GeneID" id="4389808"/>
<keyword evidence="3" id="KW-0328">Glycosyltransferase</keyword>
<dbReference type="eggNOG" id="ENOG502S2M7">
    <property type="taxonomic scope" value="Eukaryota"/>
</dbReference>
<dbReference type="InterPro" id="IPR013320">
    <property type="entry name" value="ConA-like_dom_sf"/>
</dbReference>
<feature type="chain" id="PRO_5004209051" description="Glycosyltransferase 2-like domain-containing protein" evidence="11">
    <location>
        <begin position="21"/>
        <end position="901"/>
    </location>
</feature>
<dbReference type="GO" id="GO:0008810">
    <property type="term" value="F:cellulase activity"/>
    <property type="evidence" value="ECO:0007669"/>
    <property type="project" value="InterPro"/>
</dbReference>
<keyword evidence="7 10" id="KW-0472">Membrane</keyword>
<evidence type="ECO:0000313" key="13">
    <source>
        <dbReference type="EMBL" id="EAQ91514.1"/>
    </source>
</evidence>
<feature type="transmembrane region" description="Helical" evidence="10">
    <location>
        <begin position="416"/>
        <end position="436"/>
    </location>
</feature>